<sequence>MGCIPTATHARVYQGTFV</sequence>
<dbReference type="AlphaFoldDB" id="A0A0E9PI61"/>
<accession>A0A0E9PI61</accession>
<name>A0A0E9PI61_ANGAN</name>
<proteinExistence type="predicted"/>
<protein>
    <submittedName>
        <fullName evidence="1">Uncharacterized protein</fullName>
    </submittedName>
</protein>
<evidence type="ECO:0000313" key="1">
    <source>
        <dbReference type="EMBL" id="JAH03533.1"/>
    </source>
</evidence>
<dbReference type="EMBL" id="GBXM01105044">
    <property type="protein sequence ID" value="JAH03533.1"/>
    <property type="molecule type" value="Transcribed_RNA"/>
</dbReference>
<reference evidence="1" key="1">
    <citation type="submission" date="2014-11" db="EMBL/GenBank/DDBJ databases">
        <authorList>
            <person name="Amaro Gonzalez C."/>
        </authorList>
    </citation>
    <scope>NUCLEOTIDE SEQUENCE</scope>
</reference>
<organism evidence="1">
    <name type="scientific">Anguilla anguilla</name>
    <name type="common">European freshwater eel</name>
    <name type="synonym">Muraena anguilla</name>
    <dbReference type="NCBI Taxonomy" id="7936"/>
    <lineage>
        <taxon>Eukaryota</taxon>
        <taxon>Metazoa</taxon>
        <taxon>Chordata</taxon>
        <taxon>Craniata</taxon>
        <taxon>Vertebrata</taxon>
        <taxon>Euteleostomi</taxon>
        <taxon>Actinopterygii</taxon>
        <taxon>Neopterygii</taxon>
        <taxon>Teleostei</taxon>
        <taxon>Anguilliformes</taxon>
        <taxon>Anguillidae</taxon>
        <taxon>Anguilla</taxon>
    </lineage>
</organism>
<reference evidence="1" key="2">
    <citation type="journal article" date="2015" name="Fish Shellfish Immunol.">
        <title>Early steps in the European eel (Anguilla anguilla)-Vibrio vulnificus interaction in the gills: Role of the RtxA13 toxin.</title>
        <authorList>
            <person name="Callol A."/>
            <person name="Pajuelo D."/>
            <person name="Ebbesson L."/>
            <person name="Teles M."/>
            <person name="MacKenzie S."/>
            <person name="Amaro C."/>
        </authorList>
    </citation>
    <scope>NUCLEOTIDE SEQUENCE</scope>
</reference>